<dbReference type="AlphaFoldDB" id="A0A9E8HK09"/>
<organism evidence="2 3">
    <name type="scientific">Alkalimarinus sediminis</name>
    <dbReference type="NCBI Taxonomy" id="1632866"/>
    <lineage>
        <taxon>Bacteria</taxon>
        <taxon>Pseudomonadati</taxon>
        <taxon>Pseudomonadota</taxon>
        <taxon>Gammaproteobacteria</taxon>
        <taxon>Alteromonadales</taxon>
        <taxon>Alteromonadaceae</taxon>
        <taxon>Alkalimarinus</taxon>
    </lineage>
</organism>
<evidence type="ECO:0000313" key="2">
    <source>
        <dbReference type="EMBL" id="UZW74772.1"/>
    </source>
</evidence>
<dbReference type="KEGG" id="asem:NNL22_17395"/>
<dbReference type="SUPFAM" id="SSF53850">
    <property type="entry name" value="Periplasmic binding protein-like II"/>
    <property type="match status" value="1"/>
</dbReference>
<evidence type="ECO:0000313" key="3">
    <source>
        <dbReference type="Proteomes" id="UP001164472"/>
    </source>
</evidence>
<accession>A0A9E8HK09</accession>
<sequence>MIKAKGCLSNFVFCMVLYLFAPVAAAQELIYTYWLEALEPFAIRYNGQLTGGMVKDIGDELASRMKLTPKYIELPTKRVDIMIKEGNAHISCLTNPKWEQNPDDYHWSPVMFQGSDNFLVRKDQIDSIKSIADFEGKRIGTYNGYVYSDQVTQLFEQDKAESVRVGNLVTAMRLIDRGRLDTVIDFGSIIEYELKKQNMQGRLDIASVDADVFDFHCSYSLKIPYDAALLDAHIVKMKQEGFFKRVQDKYR</sequence>
<feature type="domain" description="SsuA/THI5-like" evidence="1">
    <location>
        <begin position="117"/>
        <end position="201"/>
    </location>
</feature>
<dbReference type="Gene3D" id="3.40.190.10">
    <property type="entry name" value="Periplasmic binding protein-like II"/>
    <property type="match status" value="2"/>
</dbReference>
<dbReference type="Proteomes" id="UP001164472">
    <property type="component" value="Chromosome"/>
</dbReference>
<name>A0A9E8HK09_9ALTE</name>
<dbReference type="EMBL" id="CP101527">
    <property type="protein sequence ID" value="UZW74772.1"/>
    <property type="molecule type" value="Genomic_DNA"/>
</dbReference>
<dbReference type="Pfam" id="PF09084">
    <property type="entry name" value="NMT1"/>
    <property type="match status" value="1"/>
</dbReference>
<reference evidence="2" key="1">
    <citation type="submission" date="2022-07" db="EMBL/GenBank/DDBJ databases">
        <title>Alkalimarinus sp. nov., isolated from gut of a Alitta virens.</title>
        <authorList>
            <person name="Yang A.I."/>
            <person name="Shin N.-R."/>
        </authorList>
    </citation>
    <scope>NUCLEOTIDE SEQUENCE</scope>
    <source>
        <strain evidence="2">FA028</strain>
    </source>
</reference>
<proteinExistence type="predicted"/>
<dbReference type="RefSeq" id="WP_251810199.1">
    <property type="nucleotide sequence ID" value="NZ_CP101527.1"/>
</dbReference>
<evidence type="ECO:0000259" key="1">
    <source>
        <dbReference type="Pfam" id="PF09084"/>
    </source>
</evidence>
<gene>
    <name evidence="2" type="ORF">NNL22_17395</name>
</gene>
<protein>
    <submittedName>
        <fullName evidence="2">ABC transporter substrate-binding protein</fullName>
    </submittedName>
</protein>
<keyword evidence="3" id="KW-1185">Reference proteome</keyword>
<dbReference type="InterPro" id="IPR015168">
    <property type="entry name" value="SsuA/THI5"/>
</dbReference>